<evidence type="ECO:0000256" key="7">
    <source>
        <dbReference type="SAM" id="Coils"/>
    </source>
</evidence>
<dbReference type="InterPro" id="IPR013324">
    <property type="entry name" value="RNA_pol_sigma_r3/r4-like"/>
</dbReference>
<dbReference type="InterPro" id="IPR042189">
    <property type="entry name" value="RNA_pol_sigma_70_r1_1_sf"/>
</dbReference>
<dbReference type="EMBL" id="QNQT01000010">
    <property type="protein sequence ID" value="RDU35406.1"/>
    <property type="molecule type" value="Genomic_DNA"/>
</dbReference>
<comment type="subcellular location">
    <subcellularLocation>
        <location evidence="6">Cytoplasm</location>
    </subcellularLocation>
</comment>
<reference evidence="10 11" key="1">
    <citation type="submission" date="2018-07" db="EMBL/GenBank/DDBJ databases">
        <title>Bacillus sp. YLB-04 draft genome sequence.</title>
        <authorList>
            <person name="Yu L."/>
            <person name="Tang X."/>
        </authorList>
    </citation>
    <scope>NUCLEOTIDE SEQUENCE [LARGE SCALE GENOMIC DNA]</scope>
    <source>
        <strain evidence="10 11">YLB-04</strain>
    </source>
</reference>
<sequence length="375" mass="42916">MAEKSARSNEVENELTVEQVKDQLTALGKKVGHLAYDDIAEKLANYDLDSHQMDEFYEYLGDQGIDLIGDNEEADSSVPQLAKEDDEEFDLNDLSVPPGVKINDPVRMYLKEIGRVDLLSAEEEIELANRIEAGDEEAKRRLAEANLRLVVSIAKRYVGRGMLFLDLIQEGNMGLIKAVEKFDYRKGFKFSTYATWWIRQAITRAIADQARTIRIPVHMVETINKLIRVQRQLLQDLGREPTPEEIAEDMDLTPDKVREILKIAQEPVSLETPIGEEDDSHLGDFIEDQDATSPSEHAAFELLKEQLEDVLDTLTDREENVLRLRFGLDDGRTRTLEEVGKVFGVTRERIRQIEAKALRKLRHPSRSKRLKDFLE</sequence>
<evidence type="ECO:0000256" key="5">
    <source>
        <dbReference type="ARBA" id="ARBA00023163"/>
    </source>
</evidence>
<evidence type="ECO:0000313" key="11">
    <source>
        <dbReference type="Proteomes" id="UP000257144"/>
    </source>
</evidence>
<dbReference type="Gene3D" id="1.10.10.10">
    <property type="entry name" value="Winged helix-like DNA-binding domain superfamily/Winged helix DNA-binding domain"/>
    <property type="match status" value="2"/>
</dbReference>
<dbReference type="OrthoDB" id="9809557at2"/>
<dbReference type="NCBIfam" id="TIGR02393">
    <property type="entry name" value="RpoD_Cterm"/>
    <property type="match status" value="1"/>
</dbReference>
<organism evidence="10 11">
    <name type="scientific">Neobacillus piezotolerans</name>
    <dbReference type="NCBI Taxonomy" id="2259171"/>
    <lineage>
        <taxon>Bacteria</taxon>
        <taxon>Bacillati</taxon>
        <taxon>Bacillota</taxon>
        <taxon>Bacilli</taxon>
        <taxon>Bacillales</taxon>
        <taxon>Bacillaceae</taxon>
        <taxon>Neobacillus</taxon>
    </lineage>
</organism>
<protein>
    <recommendedName>
        <fullName evidence="6">RNA polymerase sigma factor SigA</fullName>
    </recommendedName>
</protein>
<dbReference type="Pfam" id="PF04542">
    <property type="entry name" value="Sigma70_r2"/>
    <property type="match status" value="1"/>
</dbReference>
<dbReference type="Pfam" id="PF04545">
    <property type="entry name" value="Sigma70_r4"/>
    <property type="match status" value="1"/>
</dbReference>
<dbReference type="InterPro" id="IPR012760">
    <property type="entry name" value="RNA_pol_sigma_RpoD_C"/>
</dbReference>
<keyword evidence="4 6" id="KW-0238">DNA-binding</keyword>
<dbReference type="PANTHER" id="PTHR30603">
    <property type="entry name" value="RNA POLYMERASE SIGMA FACTOR RPO"/>
    <property type="match status" value="1"/>
</dbReference>
<dbReference type="Pfam" id="PF00140">
    <property type="entry name" value="Sigma70_r1_2"/>
    <property type="match status" value="1"/>
</dbReference>
<dbReference type="FunFam" id="1.10.10.10:FF:000002">
    <property type="entry name" value="RNA polymerase sigma factor SigA"/>
    <property type="match status" value="1"/>
</dbReference>
<evidence type="ECO:0000256" key="4">
    <source>
        <dbReference type="ARBA" id="ARBA00023125"/>
    </source>
</evidence>
<dbReference type="Proteomes" id="UP000257144">
    <property type="component" value="Unassembled WGS sequence"/>
</dbReference>
<dbReference type="GO" id="GO:0006352">
    <property type="term" value="P:DNA-templated transcription initiation"/>
    <property type="evidence" value="ECO:0007669"/>
    <property type="project" value="UniProtKB-UniRule"/>
</dbReference>
<evidence type="ECO:0000313" key="10">
    <source>
        <dbReference type="EMBL" id="RDU35406.1"/>
    </source>
</evidence>
<dbReference type="GO" id="GO:0003677">
    <property type="term" value="F:DNA binding"/>
    <property type="evidence" value="ECO:0007669"/>
    <property type="project" value="UniProtKB-UniRule"/>
</dbReference>
<comment type="similarity">
    <text evidence="6">Belongs to the sigma-70 factor family. RpoD/SigA subfamily.</text>
</comment>
<evidence type="ECO:0000256" key="3">
    <source>
        <dbReference type="ARBA" id="ARBA00023082"/>
    </source>
</evidence>
<dbReference type="AlphaFoldDB" id="A0A3D8GMV5"/>
<dbReference type="HAMAP" id="MF_00963">
    <property type="entry name" value="Sigma70_RpoD_SigA"/>
    <property type="match status" value="1"/>
</dbReference>
<keyword evidence="1 6" id="KW-0963">Cytoplasm</keyword>
<feature type="domain" description="RNA polymerase sigma-70" evidence="9">
    <location>
        <begin position="335"/>
        <end position="361"/>
    </location>
</feature>
<dbReference type="PANTHER" id="PTHR30603:SF60">
    <property type="entry name" value="RNA POLYMERASE SIGMA FACTOR RPOD"/>
    <property type="match status" value="1"/>
</dbReference>
<dbReference type="InterPro" id="IPR007627">
    <property type="entry name" value="RNA_pol_sigma70_r2"/>
</dbReference>
<comment type="subunit">
    <text evidence="6">Interacts transiently with the RNA polymerase catalytic core.</text>
</comment>
<dbReference type="InterPro" id="IPR007127">
    <property type="entry name" value="RNA_pol_sigma_70_r1_1"/>
</dbReference>
<dbReference type="GO" id="GO:0005737">
    <property type="term" value="C:cytoplasm"/>
    <property type="evidence" value="ECO:0007669"/>
    <property type="project" value="UniProtKB-SubCell"/>
</dbReference>
<evidence type="ECO:0000256" key="6">
    <source>
        <dbReference type="HAMAP-Rule" id="MF_00963"/>
    </source>
</evidence>
<keyword evidence="5 6" id="KW-0804">Transcription</keyword>
<dbReference type="GO" id="GO:0016987">
    <property type="term" value="F:sigma factor activity"/>
    <property type="evidence" value="ECO:0007669"/>
    <property type="project" value="UniProtKB-UniRule"/>
</dbReference>
<dbReference type="InterPro" id="IPR009042">
    <property type="entry name" value="RNA_pol_sigma70_r1_2"/>
</dbReference>
<feature type="region of interest" description="Sigma-70 factor domain-2" evidence="6">
    <location>
        <begin position="142"/>
        <end position="212"/>
    </location>
</feature>
<dbReference type="InterPro" id="IPR013325">
    <property type="entry name" value="RNA_pol_sigma_r2"/>
</dbReference>
<dbReference type="InterPro" id="IPR014284">
    <property type="entry name" value="RNA_pol_sigma-70_dom"/>
</dbReference>
<dbReference type="InterPro" id="IPR036388">
    <property type="entry name" value="WH-like_DNA-bd_sf"/>
</dbReference>
<feature type="coiled-coil region" evidence="7">
    <location>
        <begin position="297"/>
        <end position="324"/>
    </location>
</feature>
<keyword evidence="7" id="KW-0175">Coiled coil</keyword>
<evidence type="ECO:0000256" key="2">
    <source>
        <dbReference type="ARBA" id="ARBA00023015"/>
    </source>
</evidence>
<dbReference type="SUPFAM" id="SSF88946">
    <property type="entry name" value="Sigma2 domain of RNA polymerase sigma factors"/>
    <property type="match status" value="1"/>
</dbReference>
<evidence type="ECO:0000259" key="8">
    <source>
        <dbReference type="PROSITE" id="PS00715"/>
    </source>
</evidence>
<keyword evidence="2 6" id="KW-0805">Transcription regulation</keyword>
<dbReference type="Gene3D" id="1.10.220.120">
    <property type="entry name" value="Sigma-70 factor, region 1.1"/>
    <property type="match status" value="1"/>
</dbReference>
<dbReference type="FunFam" id="1.10.601.10:FF:000001">
    <property type="entry name" value="RNA polymerase sigma factor SigA"/>
    <property type="match status" value="1"/>
</dbReference>
<feature type="region of interest" description="Sigma-70 factor domain-3" evidence="6">
    <location>
        <begin position="221"/>
        <end position="297"/>
    </location>
</feature>
<dbReference type="PRINTS" id="PR00046">
    <property type="entry name" value="SIGMA70FCT"/>
</dbReference>
<dbReference type="InterPro" id="IPR000943">
    <property type="entry name" value="RNA_pol_sigma70"/>
</dbReference>
<keyword evidence="3 6" id="KW-0731">Sigma factor</keyword>
<comment type="function">
    <text evidence="6">Sigma factors are initiation factors that promote the attachment of RNA polymerase to specific initiation sites and are then released. This sigma factor is the primary sigma factor during exponential growth.</text>
</comment>
<dbReference type="FunFam" id="1.10.601.10:FF:000003">
    <property type="entry name" value="RNA polymerase sigma factor SigA"/>
    <property type="match status" value="1"/>
</dbReference>
<dbReference type="FunFam" id="1.10.10.10:FF:000004">
    <property type="entry name" value="RNA polymerase sigma factor SigA"/>
    <property type="match status" value="1"/>
</dbReference>
<dbReference type="InterPro" id="IPR028630">
    <property type="entry name" value="Sigma70_RpoD"/>
</dbReference>
<evidence type="ECO:0000259" key="9">
    <source>
        <dbReference type="PROSITE" id="PS00716"/>
    </source>
</evidence>
<dbReference type="InterPro" id="IPR007624">
    <property type="entry name" value="RNA_pol_sigma70_r3"/>
</dbReference>
<comment type="caution">
    <text evidence="10">The sequence shown here is derived from an EMBL/GenBank/DDBJ whole genome shotgun (WGS) entry which is preliminary data.</text>
</comment>
<dbReference type="Pfam" id="PF03979">
    <property type="entry name" value="Sigma70_r1_1"/>
    <property type="match status" value="1"/>
</dbReference>
<proteinExistence type="inferred from homology"/>
<dbReference type="SUPFAM" id="SSF88659">
    <property type="entry name" value="Sigma3 and sigma4 domains of RNA polymerase sigma factors"/>
    <property type="match status" value="2"/>
</dbReference>
<dbReference type="InterPro" id="IPR007630">
    <property type="entry name" value="RNA_pol_sigma70_r4"/>
</dbReference>
<feature type="DNA-binding region" description="H-T-H motif" evidence="6">
    <location>
        <begin position="336"/>
        <end position="355"/>
    </location>
</feature>
<dbReference type="CDD" id="cd06171">
    <property type="entry name" value="Sigma70_r4"/>
    <property type="match status" value="1"/>
</dbReference>
<name>A0A3D8GMV5_9BACI</name>
<keyword evidence="11" id="KW-1185">Reference proteome</keyword>
<dbReference type="PROSITE" id="PS00716">
    <property type="entry name" value="SIGMA70_2"/>
    <property type="match status" value="1"/>
</dbReference>
<dbReference type="RefSeq" id="WP_115453470.1">
    <property type="nucleotide sequence ID" value="NZ_QNQT01000010.1"/>
</dbReference>
<dbReference type="Pfam" id="PF04539">
    <property type="entry name" value="Sigma70_r3"/>
    <property type="match status" value="1"/>
</dbReference>
<feature type="region of interest" description="Sigma-70 factor domain-4" evidence="6">
    <location>
        <begin position="310"/>
        <end position="363"/>
    </location>
</feature>
<feature type="short sequence motif" description="Interaction with polymerase core subunit RpoC" evidence="6">
    <location>
        <begin position="166"/>
        <end position="169"/>
    </location>
</feature>
<dbReference type="InterPro" id="IPR050239">
    <property type="entry name" value="Sigma-70_RNA_pol_init_factors"/>
</dbReference>
<accession>A0A3D8GMV5</accession>
<evidence type="ECO:0000256" key="1">
    <source>
        <dbReference type="ARBA" id="ARBA00022490"/>
    </source>
</evidence>
<dbReference type="Gene3D" id="1.10.601.10">
    <property type="entry name" value="RNA Polymerase Primary Sigma Factor"/>
    <property type="match status" value="2"/>
</dbReference>
<dbReference type="NCBIfam" id="TIGR02937">
    <property type="entry name" value="sigma70-ECF"/>
    <property type="match status" value="1"/>
</dbReference>
<feature type="domain" description="RNA polymerase sigma-70" evidence="8">
    <location>
        <begin position="166"/>
        <end position="179"/>
    </location>
</feature>
<dbReference type="NCBIfam" id="NF006666">
    <property type="entry name" value="PRK09210.1"/>
    <property type="match status" value="1"/>
</dbReference>
<gene>
    <name evidence="6" type="primary">sigA</name>
    <name evidence="10" type="ORF">DRW41_18290</name>
</gene>
<dbReference type="PROSITE" id="PS00715">
    <property type="entry name" value="SIGMA70_1"/>
    <property type="match status" value="1"/>
</dbReference>